<gene>
    <name evidence="2" type="ORF">SeLEV6574_g03293</name>
</gene>
<reference evidence="2 3" key="1">
    <citation type="journal article" date="2019" name="Sci. Rep.">
        <title>Comparative genomics of chytrid fungi reveal insights into the obligate biotrophic and pathogenic lifestyle of Synchytrium endobioticum.</title>
        <authorList>
            <person name="van de Vossenberg B.T.L.H."/>
            <person name="Warris S."/>
            <person name="Nguyen H.D.T."/>
            <person name="van Gent-Pelzer M.P.E."/>
            <person name="Joly D.L."/>
            <person name="van de Geest H.C."/>
            <person name="Bonants P.J.M."/>
            <person name="Smith D.S."/>
            <person name="Levesque C.A."/>
            <person name="van der Lee T.A.J."/>
        </authorList>
    </citation>
    <scope>NUCLEOTIDE SEQUENCE [LARGE SCALE GENOMIC DNA]</scope>
    <source>
        <strain evidence="2 3">LEV6574</strain>
    </source>
</reference>
<dbReference type="EMBL" id="QEAM01000107">
    <property type="protein sequence ID" value="TPX46316.1"/>
    <property type="molecule type" value="Genomic_DNA"/>
</dbReference>
<dbReference type="AlphaFoldDB" id="A0A507D4F2"/>
<protein>
    <submittedName>
        <fullName evidence="2">Uncharacterized protein</fullName>
    </submittedName>
</protein>
<comment type="caution">
    <text evidence="2">The sequence shown here is derived from an EMBL/GenBank/DDBJ whole genome shotgun (WGS) entry which is preliminary data.</text>
</comment>
<dbReference type="Proteomes" id="UP000320475">
    <property type="component" value="Unassembled WGS sequence"/>
</dbReference>
<evidence type="ECO:0000256" key="1">
    <source>
        <dbReference type="SAM" id="MobiDB-lite"/>
    </source>
</evidence>
<evidence type="ECO:0000313" key="2">
    <source>
        <dbReference type="EMBL" id="TPX46316.1"/>
    </source>
</evidence>
<evidence type="ECO:0000313" key="3">
    <source>
        <dbReference type="Proteomes" id="UP000320475"/>
    </source>
</evidence>
<organism evidence="2 3">
    <name type="scientific">Synchytrium endobioticum</name>
    <dbReference type="NCBI Taxonomy" id="286115"/>
    <lineage>
        <taxon>Eukaryota</taxon>
        <taxon>Fungi</taxon>
        <taxon>Fungi incertae sedis</taxon>
        <taxon>Chytridiomycota</taxon>
        <taxon>Chytridiomycota incertae sedis</taxon>
        <taxon>Chytridiomycetes</taxon>
        <taxon>Synchytriales</taxon>
        <taxon>Synchytriaceae</taxon>
        <taxon>Synchytrium</taxon>
    </lineage>
</organism>
<feature type="compositionally biased region" description="Basic and acidic residues" evidence="1">
    <location>
        <begin position="62"/>
        <end position="87"/>
    </location>
</feature>
<name>A0A507D4F2_9FUNG</name>
<feature type="region of interest" description="Disordered" evidence="1">
    <location>
        <begin position="54"/>
        <end position="92"/>
    </location>
</feature>
<proteinExistence type="predicted"/>
<sequence length="144" mass="16295">MQSPPEDRNYAYNYEPISNHGFGYGLEASTSQPRPQPVLIDFLGVKDMTREATPELAPRWGHSHDDRDPLPDNRYSNELRRPSRDHVGFVGGSGMHPVTSTESLTVLKDIFGSSCLANMWILHDIYSKLPIYLAFMCTRRALSL</sequence>
<accession>A0A507D4F2</accession>